<dbReference type="CTD" id="6835"/>
<feature type="compositionally biased region" description="Basic and acidic residues" evidence="1">
    <location>
        <begin position="199"/>
        <end position="215"/>
    </location>
</feature>
<dbReference type="PANTHER" id="PTHR34348:SF1">
    <property type="entry name" value="SURFEIT LOCUS PROTEIN 2"/>
    <property type="match status" value="1"/>
</dbReference>
<dbReference type="GeneID" id="129341950"/>
<accession>A0AA97KCD9</accession>
<name>A0AA97KCD9_EUBMA</name>
<evidence type="ECO:0000313" key="4">
    <source>
        <dbReference type="RefSeq" id="XP_054853286.1"/>
    </source>
</evidence>
<feature type="region of interest" description="Disordered" evidence="1">
    <location>
        <begin position="131"/>
        <end position="256"/>
    </location>
</feature>
<dbReference type="Pfam" id="PF05477">
    <property type="entry name" value="SURF2"/>
    <property type="match status" value="1"/>
</dbReference>
<dbReference type="Proteomes" id="UP001190640">
    <property type="component" value="Chromosome 14"/>
</dbReference>
<dbReference type="RefSeq" id="XP_054853285.1">
    <property type="nucleotide sequence ID" value="XM_054997310.1"/>
</dbReference>
<dbReference type="InterPro" id="IPR008833">
    <property type="entry name" value="Surf2"/>
</dbReference>
<evidence type="ECO:0000313" key="5">
    <source>
        <dbReference type="RefSeq" id="XP_054853287.1"/>
    </source>
</evidence>
<dbReference type="RefSeq" id="XP_054853286.1">
    <property type="nucleotide sequence ID" value="XM_054997311.1"/>
</dbReference>
<dbReference type="KEGG" id="emc:129341950"/>
<gene>
    <name evidence="3 4 5 6" type="primary">SURF2</name>
</gene>
<protein>
    <submittedName>
        <fullName evidence="3 4">Surfeit locus protein 2 isoform X1</fullName>
    </submittedName>
</protein>
<reference evidence="3 4" key="1">
    <citation type="submission" date="2025-04" db="UniProtKB">
        <authorList>
            <consortium name="RefSeq"/>
        </authorList>
    </citation>
    <scope>IDENTIFICATION</scope>
    <source>
        <tissue evidence="3 4">Blood</tissue>
    </source>
</reference>
<evidence type="ECO:0000313" key="6">
    <source>
        <dbReference type="RefSeq" id="XP_054853288.1"/>
    </source>
</evidence>
<dbReference type="AlphaFoldDB" id="A0AA97KCD9"/>
<keyword evidence="2" id="KW-1185">Reference proteome</keyword>
<feature type="compositionally biased region" description="Low complexity" evidence="1">
    <location>
        <begin position="137"/>
        <end position="149"/>
    </location>
</feature>
<organism evidence="2 5">
    <name type="scientific">Eublepharis macularius</name>
    <name type="common">Leopard gecko</name>
    <name type="synonym">Cyrtodactylus macularius</name>
    <dbReference type="NCBI Taxonomy" id="481883"/>
    <lineage>
        <taxon>Eukaryota</taxon>
        <taxon>Metazoa</taxon>
        <taxon>Chordata</taxon>
        <taxon>Craniata</taxon>
        <taxon>Vertebrata</taxon>
        <taxon>Euteleostomi</taxon>
        <taxon>Lepidosauria</taxon>
        <taxon>Squamata</taxon>
        <taxon>Bifurcata</taxon>
        <taxon>Gekkota</taxon>
        <taxon>Eublepharidae</taxon>
        <taxon>Eublepharinae</taxon>
        <taxon>Eublepharis</taxon>
    </lineage>
</organism>
<proteinExistence type="predicted"/>
<evidence type="ECO:0000256" key="1">
    <source>
        <dbReference type="SAM" id="MobiDB-lite"/>
    </source>
</evidence>
<dbReference type="RefSeq" id="XP_054853288.1">
    <property type="nucleotide sequence ID" value="XM_054997313.1"/>
</dbReference>
<evidence type="ECO:0000313" key="2">
    <source>
        <dbReference type="Proteomes" id="UP001190640"/>
    </source>
</evidence>
<feature type="compositionally biased region" description="Basic residues" evidence="1">
    <location>
        <begin position="223"/>
        <end position="243"/>
    </location>
</feature>
<dbReference type="RefSeq" id="XP_054853287.1">
    <property type="nucleotide sequence ID" value="XM_054997312.1"/>
</dbReference>
<sequence>MAEAEAVERFLRQHPTLRLLPPGKRVQCTLTGHEVPCKLAALQAYTSSKKYLRLSKVPGVWDYREYEPYIVPSTKNPHQLFCKLTLRHINRIPEHVLLHVQGQRYQKALKKYEECQKEGVKYIPACLLQRQRRQQQDDQPNSSQQPHQNGEFWEPLPSDEEGEKTDDSMSDLYPPKLFPEKSPAGKEGTNEFMTDSDEDVAKPAAEDNEGSKEMDVDSATGSKRGKKQMGSFKKKLKRQHRKPERFQKVMNGNNFM</sequence>
<dbReference type="PANTHER" id="PTHR34348">
    <property type="entry name" value="SURFEIT LOCUS PROTEIN 2"/>
    <property type="match status" value="1"/>
</dbReference>
<evidence type="ECO:0000313" key="3">
    <source>
        <dbReference type="RefSeq" id="XP_054853285.1"/>
    </source>
</evidence>